<proteinExistence type="predicted"/>
<evidence type="ECO:0000313" key="2">
    <source>
        <dbReference type="Proteomes" id="UP000824281"/>
    </source>
</evidence>
<accession>A0ABX8ZNP3</accession>
<gene>
    <name evidence="1" type="ORF">K3148_13255</name>
</gene>
<protein>
    <submittedName>
        <fullName evidence="1">Uncharacterized protein</fullName>
    </submittedName>
</protein>
<keyword evidence="2" id="KW-1185">Reference proteome</keyword>
<organism evidence="1 2">
    <name type="scientific">Qipengyuania aurantiaca</name>
    <dbReference type="NCBI Taxonomy" id="2867233"/>
    <lineage>
        <taxon>Bacteria</taxon>
        <taxon>Pseudomonadati</taxon>
        <taxon>Pseudomonadota</taxon>
        <taxon>Alphaproteobacteria</taxon>
        <taxon>Sphingomonadales</taxon>
        <taxon>Erythrobacteraceae</taxon>
        <taxon>Qipengyuania</taxon>
    </lineage>
</organism>
<reference evidence="1 2" key="1">
    <citation type="submission" date="2021-08" db="EMBL/GenBank/DDBJ databases">
        <title>Comparative Genomics Analysis of the Genus Qipengyuania Reveals Extensive Genetic Diversity and Metabolic Versatility, Including the Description of Fifteen Novel Species.</title>
        <authorList>
            <person name="Liu Y."/>
        </authorList>
    </citation>
    <scope>NUCLEOTIDE SEQUENCE [LARGE SCALE GENOMIC DNA]</scope>
    <source>
        <strain evidence="1 2">1NDH13</strain>
    </source>
</reference>
<dbReference type="Proteomes" id="UP000824281">
    <property type="component" value="Chromosome"/>
</dbReference>
<name>A0ABX8ZNP3_9SPHN</name>
<dbReference type="RefSeq" id="WP_221425229.1">
    <property type="nucleotide sequence ID" value="NZ_CP081295.1"/>
</dbReference>
<evidence type="ECO:0000313" key="1">
    <source>
        <dbReference type="EMBL" id="QZD89749.1"/>
    </source>
</evidence>
<dbReference type="EMBL" id="CP081295">
    <property type="protein sequence ID" value="QZD89749.1"/>
    <property type="molecule type" value="Genomic_DNA"/>
</dbReference>
<sequence>MINYLPVVSFDDWVCIDGFDIIRDRLRKDTDGKLASALKTLHVSEEMVQAIGLPELIRNLARDDKVKKKQIQNLEKIGELSTLLDGDFGSRRDKKRLFRENPKFTKSITAELVKNSLSGYYFIPNFSEQEGGPGYVILLREPSSMPFGLACRIARGLSLDDAKGDLEAAHHIAFQSNDFAMPVRKIASPHIEHLLQTFSLLYGRIGLPDLPENITRLPEQHLLEA</sequence>